<dbReference type="Proteomes" id="UP001162164">
    <property type="component" value="Unassembled WGS sequence"/>
</dbReference>
<dbReference type="PANTHER" id="PTHR31441">
    <property type="entry name" value="FOLLICULIN FAMILY MEMBER"/>
    <property type="match status" value="1"/>
</dbReference>
<dbReference type="InterPro" id="IPR021713">
    <property type="entry name" value="Folliculin"/>
</dbReference>
<name>A0ABQ9JGU6_9CUCU</name>
<feature type="domain" description="UDENN FLCN/SMCR8-type" evidence="1">
    <location>
        <begin position="1"/>
        <end position="231"/>
    </location>
</feature>
<evidence type="ECO:0000313" key="3">
    <source>
        <dbReference type="Proteomes" id="UP001162164"/>
    </source>
</evidence>
<comment type="caution">
    <text evidence="2">The sequence shown here is derived from an EMBL/GenBank/DDBJ whole genome shotgun (WGS) entry which is preliminary data.</text>
</comment>
<dbReference type="InterPro" id="IPR037520">
    <property type="entry name" value="Folliculin/SMCR8_longin"/>
</dbReference>
<dbReference type="PANTHER" id="PTHR31441:SF2">
    <property type="entry name" value="FOLLICULIN"/>
    <property type="match status" value="1"/>
</dbReference>
<dbReference type="InterPro" id="IPR037521">
    <property type="entry name" value="FLCN/SMCR8_DENN"/>
</dbReference>
<protein>
    <recommendedName>
        <fullName evidence="1">UDENN FLCN/SMCR8-type domain-containing protein</fullName>
    </recommendedName>
</protein>
<accession>A0ABQ9JGU6</accession>
<evidence type="ECO:0000313" key="2">
    <source>
        <dbReference type="EMBL" id="KAJ8976907.1"/>
    </source>
</evidence>
<evidence type="ECO:0000259" key="1">
    <source>
        <dbReference type="PROSITE" id="PS51834"/>
    </source>
</evidence>
<sequence>MEVTIAMGHFCEIHGPCVILCAQRAEKMPEELHPPLVFLYAMPTVAEEGKDKGTIFFGDTNNGHVISHVFTVKDSLARGFKRKYCFVVLDDHEGIKTEERDLDVLEVLSTASSKRFVLTTSGELCILSKSEGTWNVQFKGTLPKTLPIMFQRVEEALEMKLFQLLRFKYYLMSISMRWFNIGCVISWCNGPCDKLMKSLEVRKCDMPLLSYWIPQSHACVKINEKDWFHPD</sequence>
<dbReference type="PROSITE" id="PS51834">
    <property type="entry name" value="DENN_FLCN_SMCR8"/>
    <property type="match status" value="1"/>
</dbReference>
<keyword evidence="3" id="KW-1185">Reference proteome</keyword>
<gene>
    <name evidence="2" type="ORF">NQ317_014079</name>
</gene>
<organism evidence="2 3">
    <name type="scientific">Molorchus minor</name>
    <dbReference type="NCBI Taxonomy" id="1323400"/>
    <lineage>
        <taxon>Eukaryota</taxon>
        <taxon>Metazoa</taxon>
        <taxon>Ecdysozoa</taxon>
        <taxon>Arthropoda</taxon>
        <taxon>Hexapoda</taxon>
        <taxon>Insecta</taxon>
        <taxon>Pterygota</taxon>
        <taxon>Neoptera</taxon>
        <taxon>Endopterygota</taxon>
        <taxon>Coleoptera</taxon>
        <taxon>Polyphaga</taxon>
        <taxon>Cucujiformia</taxon>
        <taxon>Chrysomeloidea</taxon>
        <taxon>Cerambycidae</taxon>
        <taxon>Lamiinae</taxon>
        <taxon>Monochamini</taxon>
        <taxon>Molorchus</taxon>
    </lineage>
</organism>
<proteinExistence type="predicted"/>
<reference evidence="2" key="1">
    <citation type="journal article" date="2023" name="Insect Mol. Biol.">
        <title>Genome sequencing provides insights into the evolution of gene families encoding plant cell wall-degrading enzymes in longhorned beetles.</title>
        <authorList>
            <person name="Shin N.R."/>
            <person name="Okamura Y."/>
            <person name="Kirsch R."/>
            <person name="Pauchet Y."/>
        </authorList>
    </citation>
    <scope>NUCLEOTIDE SEQUENCE</scope>
    <source>
        <strain evidence="2">MMC_N1</strain>
    </source>
</reference>
<dbReference type="Pfam" id="PF11704">
    <property type="entry name" value="Folliculin"/>
    <property type="match status" value="1"/>
</dbReference>
<dbReference type="EMBL" id="JAPWTJ010000612">
    <property type="protein sequence ID" value="KAJ8976907.1"/>
    <property type="molecule type" value="Genomic_DNA"/>
</dbReference>